<dbReference type="Gene3D" id="3.50.50.60">
    <property type="entry name" value="FAD/NAD(P)-binding domain"/>
    <property type="match status" value="1"/>
</dbReference>
<dbReference type="PANTHER" id="PTHR13789">
    <property type="entry name" value="MONOOXYGENASE"/>
    <property type="match status" value="1"/>
</dbReference>
<dbReference type="EMBL" id="CDHK01000001">
    <property type="protein sequence ID" value="CEJ54999.1"/>
    <property type="molecule type" value="Genomic_DNA"/>
</dbReference>
<feature type="domain" description="FAD-binding" evidence="6">
    <location>
        <begin position="6"/>
        <end position="333"/>
    </location>
</feature>
<keyword evidence="8" id="KW-1185">Reference proteome</keyword>
<dbReference type="SUPFAM" id="SSF54373">
    <property type="entry name" value="FAD-linked reductases, C-terminal domain"/>
    <property type="match status" value="1"/>
</dbReference>
<evidence type="ECO:0000256" key="2">
    <source>
        <dbReference type="ARBA" id="ARBA00022630"/>
    </source>
</evidence>
<accession>A0A0F7TE31</accession>
<evidence type="ECO:0000259" key="6">
    <source>
        <dbReference type="Pfam" id="PF01494"/>
    </source>
</evidence>
<evidence type="ECO:0000256" key="3">
    <source>
        <dbReference type="ARBA" id="ARBA00022827"/>
    </source>
</evidence>
<dbReference type="AlphaFoldDB" id="A0A0F7TE31"/>
<evidence type="ECO:0000313" key="8">
    <source>
        <dbReference type="Proteomes" id="UP000042958"/>
    </source>
</evidence>
<dbReference type="InterPro" id="IPR036188">
    <property type="entry name" value="FAD/NAD-bd_sf"/>
</dbReference>
<comment type="similarity">
    <text evidence="1">Belongs to the paxM FAD-dependent monooxygenase family.</text>
</comment>
<dbReference type="PANTHER" id="PTHR13789:SF314">
    <property type="entry name" value="FAD-BINDING DOMAIN-CONTAINING PROTEIN"/>
    <property type="match status" value="1"/>
</dbReference>
<keyword evidence="2" id="KW-0285">Flavoprotein</keyword>
<organism evidence="7 8">
    <name type="scientific">Penicillium brasilianum</name>
    <dbReference type="NCBI Taxonomy" id="104259"/>
    <lineage>
        <taxon>Eukaryota</taxon>
        <taxon>Fungi</taxon>
        <taxon>Dikarya</taxon>
        <taxon>Ascomycota</taxon>
        <taxon>Pezizomycotina</taxon>
        <taxon>Eurotiomycetes</taxon>
        <taxon>Eurotiomycetidae</taxon>
        <taxon>Eurotiales</taxon>
        <taxon>Aspergillaceae</taxon>
        <taxon>Penicillium</taxon>
    </lineage>
</organism>
<evidence type="ECO:0000256" key="5">
    <source>
        <dbReference type="ARBA" id="ARBA00023033"/>
    </source>
</evidence>
<evidence type="ECO:0000256" key="1">
    <source>
        <dbReference type="ARBA" id="ARBA00007992"/>
    </source>
</evidence>
<dbReference type="InterPro" id="IPR050493">
    <property type="entry name" value="FAD-dep_Monooxygenase_BioMet"/>
</dbReference>
<gene>
    <name evidence="7" type="ORF">PMG11_01283</name>
</gene>
<proteinExistence type="inferred from homology"/>
<dbReference type="PRINTS" id="PR00420">
    <property type="entry name" value="RNGMNOXGNASE"/>
</dbReference>
<evidence type="ECO:0000256" key="4">
    <source>
        <dbReference type="ARBA" id="ARBA00023002"/>
    </source>
</evidence>
<dbReference type="STRING" id="104259.A0A0F7TE31"/>
<reference evidence="8" key="1">
    <citation type="journal article" date="2015" name="Genome Announc.">
        <title>Draft genome sequence of the fungus Penicillium brasilianum MG11.</title>
        <authorList>
            <person name="Horn F."/>
            <person name="Linde J."/>
            <person name="Mattern D.J."/>
            <person name="Walther G."/>
            <person name="Guthke R."/>
            <person name="Brakhage A.A."/>
            <person name="Valiante V."/>
        </authorList>
    </citation>
    <scope>NUCLEOTIDE SEQUENCE [LARGE SCALE GENOMIC DNA]</scope>
    <source>
        <strain evidence="8">MG11</strain>
    </source>
</reference>
<dbReference type="GO" id="GO:0004497">
    <property type="term" value="F:monooxygenase activity"/>
    <property type="evidence" value="ECO:0007669"/>
    <property type="project" value="UniProtKB-KW"/>
</dbReference>
<dbReference type="OrthoDB" id="9993796at2759"/>
<dbReference type="SUPFAM" id="SSF51905">
    <property type="entry name" value="FAD/NAD(P)-binding domain"/>
    <property type="match status" value="1"/>
</dbReference>
<dbReference type="Pfam" id="PF01494">
    <property type="entry name" value="FAD_binding_3"/>
    <property type="match status" value="1"/>
</dbReference>
<sequence length="412" mass="44923">MPPFRIVIVGGGIAGFTAAIALRGPNRQITVLEQSRLNKEIGALISLQPNASRIVESTWGLKKEVAAASRMVDEGFRVYNTDGVLVNTVPLSTAEFGADRLCFHRRDLHDQLKEAAVSLDRAGDPVTLRVASRVVDCSPLDGTVTLEGGEIVTADLIVAADGIHSVIRKHVLEDEPSPLPTGHSAYRLMIPSETLEKEEPEFCSKINPREPFTSMMVAHNCRLVMGPGRQGEVYGIVALVPDEQLNEDPGAKQSWVAEGNLDKMLETFSEFPTWVTSVFKHSADLGLWQLRDLDPLKAWHRGRVILIGDAAHAMLPTQGQGASQAIEDSEALGAFFEGISEAPSADALSEILENIFQARFARVSLIQAYSREAAKPAASKNTVTLRPDEFMKFNCMYRGAKAWSNEQIPAPA</sequence>
<dbReference type="InterPro" id="IPR002938">
    <property type="entry name" value="FAD-bd"/>
</dbReference>
<name>A0A0F7TE31_PENBI</name>
<keyword evidence="4" id="KW-0560">Oxidoreductase</keyword>
<keyword evidence="5" id="KW-0503">Monooxygenase</keyword>
<protein>
    <recommendedName>
        <fullName evidence="6">FAD-binding domain-containing protein</fullName>
    </recommendedName>
</protein>
<keyword evidence="3" id="KW-0274">FAD</keyword>
<dbReference type="GO" id="GO:0071949">
    <property type="term" value="F:FAD binding"/>
    <property type="evidence" value="ECO:0007669"/>
    <property type="project" value="InterPro"/>
</dbReference>
<evidence type="ECO:0000313" key="7">
    <source>
        <dbReference type="EMBL" id="CEJ54999.1"/>
    </source>
</evidence>
<dbReference type="Proteomes" id="UP000042958">
    <property type="component" value="Unassembled WGS sequence"/>
</dbReference>